<dbReference type="InterPro" id="IPR008358">
    <property type="entry name" value="Sig_transdc_His_kin/Pase_MprB"/>
</dbReference>
<dbReference type="InterPro" id="IPR036097">
    <property type="entry name" value="HisK_dim/P_sf"/>
</dbReference>
<dbReference type="InterPro" id="IPR003661">
    <property type="entry name" value="HisK_dim/P_dom"/>
</dbReference>
<comment type="catalytic activity">
    <reaction evidence="1">
        <text>ATP + protein L-histidine = ADP + protein N-phospho-L-histidine.</text>
        <dbReference type="EC" id="2.7.13.3"/>
    </reaction>
</comment>
<comment type="caution">
    <text evidence="9">The sequence shown here is derived from an EMBL/GenBank/DDBJ whole genome shotgun (WGS) entry which is preliminary data.</text>
</comment>
<dbReference type="PRINTS" id="PR01780">
    <property type="entry name" value="LANTIREGPROT"/>
</dbReference>
<evidence type="ECO:0000256" key="3">
    <source>
        <dbReference type="ARBA" id="ARBA00012438"/>
    </source>
</evidence>
<keyword evidence="10" id="KW-1185">Reference proteome</keyword>
<name>A0ABW8TL40_9CLOT</name>
<dbReference type="Pfam" id="PF00512">
    <property type="entry name" value="HisKA"/>
    <property type="match status" value="1"/>
</dbReference>
<keyword evidence="6 9" id="KW-0418">Kinase</keyword>
<organism evidence="9 10">
    <name type="scientific">Clostridium neuense</name>
    <dbReference type="NCBI Taxonomy" id="1728934"/>
    <lineage>
        <taxon>Bacteria</taxon>
        <taxon>Bacillati</taxon>
        <taxon>Bacillota</taxon>
        <taxon>Clostridia</taxon>
        <taxon>Eubacteriales</taxon>
        <taxon>Clostridiaceae</taxon>
        <taxon>Clostridium</taxon>
    </lineage>
</organism>
<dbReference type="PANTHER" id="PTHR45453">
    <property type="entry name" value="PHOSPHATE REGULON SENSOR PROTEIN PHOR"/>
    <property type="match status" value="1"/>
</dbReference>
<evidence type="ECO:0000313" key="9">
    <source>
        <dbReference type="EMBL" id="MFL0252971.1"/>
    </source>
</evidence>
<sequence>MIILILLSISVILLIFYVFYLKTQIKSIGKQLEDISKGKTEKKIDISLIDKDIEYLAININRNIDFQRQLRIDVLRNEEKLKDSIASISHDLRTPLTSIMGYLQLLEKSELSGKQKEKVDILKKKSELLQNLITSFFEITIIENDNVNVKLEKINLNNFLSDVMLSSIYSFKTANIEPIFDVPDTTIFIEADKLILQRIIQNLISNTLKYAHEYIKISLVQNEHAQLIFQNKVQNTENINVDLLFEKFYTADKARSSGSTGLGLAIVKLLAEKINARAVAEIDGHILTLKIIFL</sequence>
<dbReference type="SMART" id="SM00387">
    <property type="entry name" value="HATPase_c"/>
    <property type="match status" value="1"/>
</dbReference>
<dbReference type="EC" id="2.7.13.3" evidence="3"/>
<dbReference type="InterPro" id="IPR005467">
    <property type="entry name" value="His_kinase_dom"/>
</dbReference>
<dbReference type="SMART" id="SM00388">
    <property type="entry name" value="HisKA"/>
    <property type="match status" value="1"/>
</dbReference>
<evidence type="ECO:0000256" key="1">
    <source>
        <dbReference type="ARBA" id="ARBA00000085"/>
    </source>
</evidence>
<dbReference type="PANTHER" id="PTHR45453:SF1">
    <property type="entry name" value="PHOSPHATE REGULON SENSOR PROTEIN PHOR"/>
    <property type="match status" value="1"/>
</dbReference>
<dbReference type="InterPro" id="IPR036890">
    <property type="entry name" value="HATPase_C_sf"/>
</dbReference>
<reference evidence="9 10" key="1">
    <citation type="submission" date="2024-11" db="EMBL/GenBank/DDBJ databases">
        <authorList>
            <person name="Heng Y.C."/>
            <person name="Lim A.C.H."/>
            <person name="Lee J.K.Y."/>
            <person name="Kittelmann S."/>
        </authorList>
    </citation>
    <scope>NUCLEOTIDE SEQUENCE [LARGE SCALE GENOMIC DNA]</scope>
    <source>
        <strain evidence="9 10">WILCCON 0114</strain>
    </source>
</reference>
<feature type="domain" description="Histidine kinase" evidence="8">
    <location>
        <begin position="87"/>
        <end position="286"/>
    </location>
</feature>
<keyword evidence="7" id="KW-0902">Two-component regulatory system</keyword>
<dbReference type="InterPro" id="IPR050351">
    <property type="entry name" value="BphY/WalK/GraS-like"/>
</dbReference>
<evidence type="ECO:0000256" key="7">
    <source>
        <dbReference type="ARBA" id="ARBA00023012"/>
    </source>
</evidence>
<dbReference type="Proteomes" id="UP001623592">
    <property type="component" value="Unassembled WGS sequence"/>
</dbReference>
<keyword evidence="4" id="KW-0597">Phosphoprotein</keyword>
<dbReference type="GO" id="GO:0016301">
    <property type="term" value="F:kinase activity"/>
    <property type="evidence" value="ECO:0007669"/>
    <property type="project" value="UniProtKB-KW"/>
</dbReference>
<evidence type="ECO:0000313" key="10">
    <source>
        <dbReference type="Proteomes" id="UP001623592"/>
    </source>
</evidence>
<comment type="subcellular location">
    <subcellularLocation>
        <location evidence="2">Membrane</location>
    </subcellularLocation>
</comment>
<protein>
    <recommendedName>
        <fullName evidence="3">histidine kinase</fullName>
        <ecNumber evidence="3">2.7.13.3</ecNumber>
    </recommendedName>
</protein>
<dbReference type="SUPFAM" id="SSF47384">
    <property type="entry name" value="Homodimeric domain of signal transducing histidine kinase"/>
    <property type="match status" value="1"/>
</dbReference>
<evidence type="ECO:0000256" key="5">
    <source>
        <dbReference type="ARBA" id="ARBA00022679"/>
    </source>
</evidence>
<dbReference type="SUPFAM" id="SSF55874">
    <property type="entry name" value="ATPase domain of HSP90 chaperone/DNA topoisomerase II/histidine kinase"/>
    <property type="match status" value="1"/>
</dbReference>
<dbReference type="Gene3D" id="1.10.287.130">
    <property type="match status" value="1"/>
</dbReference>
<dbReference type="PROSITE" id="PS50109">
    <property type="entry name" value="HIS_KIN"/>
    <property type="match status" value="1"/>
</dbReference>
<dbReference type="Pfam" id="PF02518">
    <property type="entry name" value="HATPase_c"/>
    <property type="match status" value="1"/>
</dbReference>
<keyword evidence="5" id="KW-0808">Transferase</keyword>
<dbReference type="InterPro" id="IPR003594">
    <property type="entry name" value="HATPase_dom"/>
</dbReference>
<evidence type="ECO:0000259" key="8">
    <source>
        <dbReference type="PROSITE" id="PS50109"/>
    </source>
</evidence>
<dbReference type="RefSeq" id="WP_406789630.1">
    <property type="nucleotide sequence ID" value="NZ_JBJIAA010000023.1"/>
</dbReference>
<evidence type="ECO:0000256" key="6">
    <source>
        <dbReference type="ARBA" id="ARBA00022777"/>
    </source>
</evidence>
<dbReference type="EMBL" id="JBJIAA010000023">
    <property type="protein sequence ID" value="MFL0252971.1"/>
    <property type="molecule type" value="Genomic_DNA"/>
</dbReference>
<gene>
    <name evidence="9" type="ORF">ACJDT4_21415</name>
</gene>
<evidence type="ECO:0000256" key="4">
    <source>
        <dbReference type="ARBA" id="ARBA00022553"/>
    </source>
</evidence>
<accession>A0ABW8TL40</accession>
<dbReference type="CDD" id="cd00082">
    <property type="entry name" value="HisKA"/>
    <property type="match status" value="1"/>
</dbReference>
<evidence type="ECO:0000256" key="2">
    <source>
        <dbReference type="ARBA" id="ARBA00004370"/>
    </source>
</evidence>
<dbReference type="Gene3D" id="3.30.565.10">
    <property type="entry name" value="Histidine kinase-like ATPase, C-terminal domain"/>
    <property type="match status" value="1"/>
</dbReference>
<proteinExistence type="predicted"/>